<evidence type="ECO:0000313" key="2">
    <source>
        <dbReference type="Proteomes" id="UP001642484"/>
    </source>
</evidence>
<dbReference type="SUPFAM" id="SSF53474">
    <property type="entry name" value="alpha/beta-Hydrolases"/>
    <property type="match status" value="1"/>
</dbReference>
<reference evidence="1 2" key="1">
    <citation type="submission" date="2024-02" db="EMBL/GenBank/DDBJ databases">
        <authorList>
            <person name="Chen Y."/>
            <person name="Shah S."/>
            <person name="Dougan E. K."/>
            <person name="Thang M."/>
            <person name="Chan C."/>
        </authorList>
    </citation>
    <scope>NUCLEOTIDE SEQUENCE [LARGE SCALE GENOMIC DNA]</scope>
</reference>
<dbReference type="Gene3D" id="3.40.50.1820">
    <property type="entry name" value="alpha/beta hydrolase"/>
    <property type="match status" value="1"/>
</dbReference>
<gene>
    <name evidence="1" type="ORF">CCMP2556_LOCUS21351</name>
</gene>
<accession>A0ABP0LKM6</accession>
<evidence type="ECO:0008006" key="3">
    <source>
        <dbReference type="Google" id="ProtNLM"/>
    </source>
</evidence>
<keyword evidence="2" id="KW-1185">Reference proteome</keyword>
<dbReference type="Proteomes" id="UP001642484">
    <property type="component" value="Unassembled WGS sequence"/>
</dbReference>
<evidence type="ECO:0000313" key="1">
    <source>
        <dbReference type="EMBL" id="CAK9039272.1"/>
    </source>
</evidence>
<sequence length="640" mass="69947">MFNSFMALGVKDERLLLLDCFLAWSQCHKLRPQQATSVRDATAQASEDERPPFLFSEDLQAGLCDGVGSVPPVLPNHTIRALAGEEVFLEANGSLRGASLLLSQRPPKVAQVVAPSVSLYVCVELGLRGGDLTMRISKPLEAMKLLIAAALALVLAAGDHQVLLPKVMLPGGKVPNEHYLATGAAIQEAMAQKGSDLWVVIPSVFQNLCMISCPGKFFCSPLHGVVETALSMAARAGWQRDPQDLWLSGHSLGSTCANMLFQAYNKGPSPPYAGLIVMGGYVDEAGEFDLIHYPVPVLSLNVELDGGLARPGKISTWWRQFLTLRSSGDPVRSKPVIVLPQLNHSNFCPGFDVPGDLMAEVPQEEATSVIASSVSAFLVLHDSKTSSQIAQRALELLQQQVEWTEKLMTPYLKAQSWERNENHSVSSEGSSPFCALAQRVLSGLQAEDEAKLEVLDGFHISSPNLEHCHPNWTQASQGLTVRSCSHTNYYPDLSNTGKITAALEIGCKMVSATRIEEKLKVQALEDHLPCKEMNKRAVQLAEELAFSSTLRRYNAHGRSWCFLDDSPSVAGPVWVFKDRLLLKENKTCMSVQSPAMLTELNALICPGIHYCKLLSPARVLDWMMTDSLKPGAREELELIV</sequence>
<organism evidence="1 2">
    <name type="scientific">Durusdinium trenchii</name>
    <dbReference type="NCBI Taxonomy" id="1381693"/>
    <lineage>
        <taxon>Eukaryota</taxon>
        <taxon>Sar</taxon>
        <taxon>Alveolata</taxon>
        <taxon>Dinophyceae</taxon>
        <taxon>Suessiales</taxon>
        <taxon>Symbiodiniaceae</taxon>
        <taxon>Durusdinium</taxon>
    </lineage>
</organism>
<comment type="caution">
    <text evidence="1">The sequence shown here is derived from an EMBL/GenBank/DDBJ whole genome shotgun (WGS) entry which is preliminary data.</text>
</comment>
<dbReference type="InterPro" id="IPR029058">
    <property type="entry name" value="AB_hydrolase_fold"/>
</dbReference>
<dbReference type="EMBL" id="CAXAMN010012891">
    <property type="protein sequence ID" value="CAK9039272.1"/>
    <property type="molecule type" value="Genomic_DNA"/>
</dbReference>
<name>A0ABP0LKM6_9DINO</name>
<proteinExistence type="predicted"/>
<protein>
    <recommendedName>
        <fullName evidence="3">Chlorophyllase</fullName>
    </recommendedName>
</protein>